<comment type="caution">
    <text evidence="1">The sequence shown here is derived from an EMBL/GenBank/DDBJ whole genome shotgun (WGS) entry which is preliminary data.</text>
</comment>
<proteinExistence type="predicted"/>
<evidence type="ECO:0000313" key="1">
    <source>
        <dbReference type="EMBL" id="KAF8756737.1"/>
    </source>
</evidence>
<dbReference type="SUPFAM" id="SSF52540">
    <property type="entry name" value="P-loop containing nucleoside triphosphate hydrolases"/>
    <property type="match status" value="1"/>
</dbReference>
<name>A0A8H7M5V6_9AGAM</name>
<organism evidence="1 2">
    <name type="scientific">Rhizoctonia solani</name>
    <dbReference type="NCBI Taxonomy" id="456999"/>
    <lineage>
        <taxon>Eukaryota</taxon>
        <taxon>Fungi</taxon>
        <taxon>Dikarya</taxon>
        <taxon>Basidiomycota</taxon>
        <taxon>Agaricomycotina</taxon>
        <taxon>Agaricomycetes</taxon>
        <taxon>Cantharellales</taxon>
        <taxon>Ceratobasidiaceae</taxon>
        <taxon>Rhizoctonia</taxon>
    </lineage>
</organism>
<dbReference type="Proteomes" id="UP000614334">
    <property type="component" value="Unassembled WGS sequence"/>
</dbReference>
<accession>A0A8H7M5V6</accession>
<dbReference type="InterPro" id="IPR027417">
    <property type="entry name" value="P-loop_NTPase"/>
</dbReference>
<sequence>MESCIVGSDVERKVCVYTGSGAGKTQIVLKVIETTRHKWKEIIYIDSSTRQSIEAGLQEVTTAKKIGDTHRSTLQWLEVYRNHGSVIITTRLSGMTTLARGQNSECNVSSMDPDDAMSLLLKCARLHDRELSLEETESAEALLGSWLLRTRDRTRGVVHRKLTTHVDYGLQALFMREQRRALEAYSNLPAAIKADDYRHTLLWLIGYLHYTGITVDMFRRAAVAIASYKTEYPMTQLEDLAQQKLKEALCAFMSSSGGWDGLLFTQVIDELASRSLLEYDRMNQAYRIHLLVQDWARTVIPYESDLAAKC</sequence>
<evidence type="ECO:0000313" key="2">
    <source>
        <dbReference type="Proteomes" id="UP000614334"/>
    </source>
</evidence>
<gene>
    <name evidence="1" type="ORF">RHS01_04565</name>
</gene>
<protein>
    <submittedName>
        <fullName evidence="1">Tetratricopeptide repeat</fullName>
    </submittedName>
</protein>
<reference evidence="1" key="1">
    <citation type="submission" date="2020-09" db="EMBL/GenBank/DDBJ databases">
        <title>Comparative genome analyses of four rice-infecting Rhizoctonia solani isolates reveal extensive enrichment of homogalacturonan modification genes.</title>
        <authorList>
            <person name="Lee D.-Y."/>
            <person name="Jeon J."/>
            <person name="Kim K.-T."/>
            <person name="Cheong K."/>
            <person name="Song H."/>
            <person name="Choi G."/>
            <person name="Ko J."/>
            <person name="Opiyo S.O."/>
            <person name="Zuo S."/>
            <person name="Madhav S."/>
            <person name="Lee Y.-H."/>
            <person name="Wang G.-L."/>
        </authorList>
    </citation>
    <scope>NUCLEOTIDE SEQUENCE</scope>
    <source>
        <strain evidence="1">AG1-IA B2</strain>
    </source>
</reference>
<dbReference type="AlphaFoldDB" id="A0A8H7M5V6"/>
<dbReference type="EMBL" id="JACYCF010000006">
    <property type="protein sequence ID" value="KAF8756737.1"/>
    <property type="molecule type" value="Genomic_DNA"/>
</dbReference>